<keyword evidence="1" id="KW-0812">Transmembrane</keyword>
<feature type="transmembrane region" description="Helical" evidence="1">
    <location>
        <begin position="20"/>
        <end position="42"/>
    </location>
</feature>
<comment type="caution">
    <text evidence="2">The sequence shown here is derived from an EMBL/GenBank/DDBJ whole genome shotgun (WGS) entry which is preliminary data.</text>
</comment>
<protein>
    <submittedName>
        <fullName evidence="2">DUF4190 domain-containing protein</fullName>
    </submittedName>
</protein>
<gene>
    <name evidence="2" type="ORF">IGS67_02965</name>
</gene>
<keyword evidence="1" id="KW-0472">Membrane</keyword>
<dbReference type="EMBL" id="JACZDF010000001">
    <property type="protein sequence ID" value="MBD9698456.1"/>
    <property type="molecule type" value="Genomic_DNA"/>
</dbReference>
<feature type="transmembrane region" description="Helical" evidence="1">
    <location>
        <begin position="51"/>
        <end position="69"/>
    </location>
</feature>
<evidence type="ECO:0000313" key="3">
    <source>
        <dbReference type="Proteomes" id="UP000642107"/>
    </source>
</evidence>
<name>A0ABR9DPW2_9MICO</name>
<accession>A0ABR9DPW2</accession>
<keyword evidence="3" id="KW-1185">Reference proteome</keyword>
<evidence type="ECO:0000313" key="2">
    <source>
        <dbReference type="EMBL" id="MBD9698456.1"/>
    </source>
</evidence>
<sequence>MSTERRGAPVRDGARTAVASVITGILMTGPVALVLGVVSLVARPAAAVRRLAVVGCVLGLLGTAGWGVWAVSVPTGSGTAVAAAAPTPVRLALPPTAVALTDERSALDTETGSRATDATESASATVTIEDLDGKGEVPVLGTESGLVLSLPLDVAAFSTSGWTVDGGDGTTETMRATFTHDGTAVNVVVTLHPTATDAEAAIASAVRDRLTSPDASERSALTLRDGAEARRVVEAGVTTFAWSEFTASVEVDGPSKDARVFVDRFLLGTGEQGGQQSR</sequence>
<dbReference type="RefSeq" id="WP_192277632.1">
    <property type="nucleotide sequence ID" value="NZ_JACZDF010000001.1"/>
</dbReference>
<organism evidence="2 3">
    <name type="scientific">Flavimobilis rhizosphaerae</name>
    <dbReference type="NCBI Taxonomy" id="2775421"/>
    <lineage>
        <taxon>Bacteria</taxon>
        <taxon>Bacillati</taxon>
        <taxon>Actinomycetota</taxon>
        <taxon>Actinomycetes</taxon>
        <taxon>Micrococcales</taxon>
        <taxon>Jonesiaceae</taxon>
        <taxon>Flavimobilis</taxon>
    </lineage>
</organism>
<evidence type="ECO:0000256" key="1">
    <source>
        <dbReference type="SAM" id="Phobius"/>
    </source>
</evidence>
<dbReference type="Proteomes" id="UP000642107">
    <property type="component" value="Unassembled WGS sequence"/>
</dbReference>
<keyword evidence="1" id="KW-1133">Transmembrane helix</keyword>
<reference evidence="2 3" key="1">
    <citation type="submission" date="2020-09" db="EMBL/GenBank/DDBJ databases">
        <title>Flavimobilis rhizosphaerae sp. nov., isolated from rhizosphere soil of Spartina alterniflora.</title>
        <authorList>
            <person name="Hanqin C."/>
        </authorList>
    </citation>
    <scope>NUCLEOTIDE SEQUENCE [LARGE SCALE GENOMIC DNA]</scope>
    <source>
        <strain evidence="2 3">GY 10621</strain>
    </source>
</reference>
<proteinExistence type="predicted"/>